<proteinExistence type="inferred from homology"/>
<evidence type="ECO:0000313" key="4">
    <source>
        <dbReference type="Proteomes" id="UP000289738"/>
    </source>
</evidence>
<feature type="compositionally biased region" description="Acidic residues" evidence="2">
    <location>
        <begin position="158"/>
        <end position="177"/>
    </location>
</feature>
<protein>
    <recommendedName>
        <fullName evidence="5">Senescence regulator S40</fullName>
    </recommendedName>
</protein>
<dbReference type="AlphaFoldDB" id="A0A445EL53"/>
<name>A0A445EL53_ARAHY</name>
<evidence type="ECO:0000256" key="1">
    <source>
        <dbReference type="ARBA" id="ARBA00034773"/>
    </source>
</evidence>
<evidence type="ECO:0000313" key="3">
    <source>
        <dbReference type="EMBL" id="RYR76187.1"/>
    </source>
</evidence>
<comment type="caution">
    <text evidence="3">The sequence shown here is derived from an EMBL/GenBank/DDBJ whole genome shotgun (WGS) entry which is preliminary data.</text>
</comment>
<feature type="region of interest" description="Disordered" evidence="2">
    <location>
        <begin position="115"/>
        <end position="179"/>
    </location>
</feature>
<dbReference type="EMBL" id="SDMP01000001">
    <property type="protein sequence ID" value="RYR76187.1"/>
    <property type="molecule type" value="Genomic_DNA"/>
</dbReference>
<dbReference type="STRING" id="3818.A0A445EL53"/>
<keyword evidence="4" id="KW-1185">Reference proteome</keyword>
<gene>
    <name evidence="3" type="ORF">Ahy_A01g000796</name>
</gene>
<dbReference type="PANTHER" id="PTHR46525:SF2">
    <property type="entry name" value="EMB|CAB72159.1"/>
    <property type="match status" value="1"/>
</dbReference>
<dbReference type="Pfam" id="PF04520">
    <property type="entry name" value="Senescence_reg"/>
    <property type="match status" value="1"/>
</dbReference>
<accession>A0A445EL53</accession>
<dbReference type="GO" id="GO:0010150">
    <property type="term" value="P:leaf senescence"/>
    <property type="evidence" value="ECO:0007669"/>
    <property type="project" value="UniProtKB-ARBA"/>
</dbReference>
<dbReference type="InterPro" id="IPR007608">
    <property type="entry name" value="Senescence_reg_S40"/>
</dbReference>
<evidence type="ECO:0000256" key="2">
    <source>
        <dbReference type="SAM" id="MobiDB-lite"/>
    </source>
</evidence>
<organism evidence="3 4">
    <name type="scientific">Arachis hypogaea</name>
    <name type="common">Peanut</name>
    <dbReference type="NCBI Taxonomy" id="3818"/>
    <lineage>
        <taxon>Eukaryota</taxon>
        <taxon>Viridiplantae</taxon>
        <taxon>Streptophyta</taxon>
        <taxon>Embryophyta</taxon>
        <taxon>Tracheophyta</taxon>
        <taxon>Spermatophyta</taxon>
        <taxon>Magnoliopsida</taxon>
        <taxon>eudicotyledons</taxon>
        <taxon>Gunneridae</taxon>
        <taxon>Pentapetalae</taxon>
        <taxon>rosids</taxon>
        <taxon>fabids</taxon>
        <taxon>Fabales</taxon>
        <taxon>Fabaceae</taxon>
        <taxon>Papilionoideae</taxon>
        <taxon>50 kb inversion clade</taxon>
        <taxon>dalbergioids sensu lato</taxon>
        <taxon>Dalbergieae</taxon>
        <taxon>Pterocarpus clade</taxon>
        <taxon>Arachis</taxon>
    </lineage>
</organism>
<dbReference type="PANTHER" id="PTHR46525">
    <property type="entry name" value="EMB|CAB72159.1"/>
    <property type="match status" value="1"/>
</dbReference>
<reference evidence="3 4" key="1">
    <citation type="submission" date="2019-01" db="EMBL/GenBank/DDBJ databases">
        <title>Sequencing of cultivated peanut Arachis hypogaea provides insights into genome evolution and oil improvement.</title>
        <authorList>
            <person name="Chen X."/>
        </authorList>
    </citation>
    <scope>NUCLEOTIDE SEQUENCE [LARGE SCALE GENOMIC DNA]</scope>
    <source>
        <strain evidence="4">cv. Fuhuasheng</strain>
        <tissue evidence="3">Leaves</tissue>
    </source>
</reference>
<evidence type="ECO:0008006" key="5">
    <source>
        <dbReference type="Google" id="ProtNLM"/>
    </source>
</evidence>
<dbReference type="Proteomes" id="UP000289738">
    <property type="component" value="Chromosome A01"/>
</dbReference>
<sequence>MMGLALFSSFIAACRYPHLLIVLHLCPFWTLAIKTTPPFSLMLSSGGRTNTTMADWGEEFDEQDVWGTAMITKDKKDYSTTKTMVSKSKKYSSSSSGYSSCSAWHNATSTRKIPRANNGVLLPSSDEDHDGQASLRGSSAPMDIPDWSKIYGKKKDDGFDDDNNDDDDENEDDDEDGMIIPPHELIARKLARSQISSFSVCEGIGRTLKGRDLSKVRNAILTKTGFIE</sequence>
<comment type="similarity">
    <text evidence="1">Belongs to the senescence regulator S40 family.</text>
</comment>